<dbReference type="Pfam" id="PF00698">
    <property type="entry name" value="Acyl_transf_1"/>
    <property type="match status" value="1"/>
</dbReference>
<protein>
    <submittedName>
        <fullName evidence="54">Fatty acid synthase-like</fullName>
    </submittedName>
</protein>
<dbReference type="PROSITE" id="PS52019">
    <property type="entry name" value="PKS_MFAS_DH"/>
    <property type="match status" value="1"/>
</dbReference>
<dbReference type="GO" id="GO:0006633">
    <property type="term" value="P:fatty acid biosynthetic process"/>
    <property type="evidence" value="ECO:0007669"/>
    <property type="project" value="InterPro"/>
</dbReference>
<evidence type="ECO:0000256" key="24">
    <source>
        <dbReference type="ARBA" id="ARBA00047500"/>
    </source>
</evidence>
<dbReference type="CDD" id="cd08954">
    <property type="entry name" value="KR_1_FAS_SDR_x"/>
    <property type="match status" value="1"/>
</dbReference>
<comment type="catalytic activity">
    <reaction evidence="10">
        <text>(3R)-hydroxydodecanoyl-[ACP] = (2E)-dodecenoyl-[ACP] + H2O</text>
        <dbReference type="Rhea" id="RHEA:41876"/>
        <dbReference type="Rhea" id="RHEA-COMP:9642"/>
        <dbReference type="Rhea" id="RHEA-COMP:9643"/>
        <dbReference type="ChEBI" id="CHEBI:15377"/>
        <dbReference type="ChEBI" id="CHEBI:78470"/>
        <dbReference type="ChEBI" id="CHEBI:78472"/>
    </reaction>
    <physiologicalReaction direction="left-to-right" evidence="10">
        <dbReference type="Rhea" id="RHEA:41877"/>
    </physiologicalReaction>
</comment>
<comment type="catalytic activity">
    <reaction evidence="20">
        <text>hexanoyl-[ACP] + malonyl-[ACP] + H(+) = 3-oxooctanoyl-[ACP] + holo-[ACP] + CO2</text>
        <dbReference type="Rhea" id="RHEA:41836"/>
        <dbReference type="Rhea" id="RHEA-COMP:9623"/>
        <dbReference type="Rhea" id="RHEA-COMP:9632"/>
        <dbReference type="Rhea" id="RHEA-COMP:9633"/>
        <dbReference type="Rhea" id="RHEA-COMP:9685"/>
        <dbReference type="ChEBI" id="CHEBI:15378"/>
        <dbReference type="ChEBI" id="CHEBI:16526"/>
        <dbReference type="ChEBI" id="CHEBI:64479"/>
        <dbReference type="ChEBI" id="CHEBI:78449"/>
        <dbReference type="ChEBI" id="CHEBI:78459"/>
        <dbReference type="ChEBI" id="CHEBI:78460"/>
    </reaction>
    <physiologicalReaction direction="left-to-right" evidence="20">
        <dbReference type="Rhea" id="RHEA:41837"/>
    </physiologicalReaction>
</comment>
<comment type="catalytic activity">
    <reaction evidence="32">
        <text>tetradecanoyl-[ACP] + H2O = tetradecanoate + holo-[ACP] + H(+)</text>
        <dbReference type="Rhea" id="RHEA:30123"/>
        <dbReference type="Rhea" id="RHEA-COMP:9648"/>
        <dbReference type="Rhea" id="RHEA-COMP:9685"/>
        <dbReference type="ChEBI" id="CHEBI:15377"/>
        <dbReference type="ChEBI" id="CHEBI:15378"/>
        <dbReference type="ChEBI" id="CHEBI:30807"/>
        <dbReference type="ChEBI" id="CHEBI:64479"/>
        <dbReference type="ChEBI" id="CHEBI:78477"/>
        <dbReference type="EC" id="3.1.2.14"/>
    </reaction>
    <physiologicalReaction direction="left-to-right" evidence="32">
        <dbReference type="Rhea" id="RHEA:30124"/>
    </physiologicalReaction>
</comment>
<dbReference type="Pfam" id="PF00550">
    <property type="entry name" value="PP-binding"/>
    <property type="match status" value="1"/>
</dbReference>
<evidence type="ECO:0000256" key="2">
    <source>
        <dbReference type="ARBA" id="ARBA00022450"/>
    </source>
</evidence>
<evidence type="ECO:0000256" key="9">
    <source>
        <dbReference type="ARBA" id="ARBA00023332"/>
    </source>
</evidence>
<dbReference type="RefSeq" id="XP_014470616.1">
    <property type="nucleotide sequence ID" value="XM_014615130.1"/>
</dbReference>
<dbReference type="GO" id="GO:0004315">
    <property type="term" value="F:3-oxoacyl-[acyl-carrier-protein] synthase activity"/>
    <property type="evidence" value="ECO:0007669"/>
    <property type="project" value="UniProtKB-EC"/>
</dbReference>
<evidence type="ECO:0000256" key="11">
    <source>
        <dbReference type="ARBA" id="ARBA00023373"/>
    </source>
</evidence>
<dbReference type="SMART" id="SM00822">
    <property type="entry name" value="PKS_KR"/>
    <property type="match status" value="1"/>
</dbReference>
<dbReference type="Gene3D" id="3.40.366.10">
    <property type="entry name" value="Malonyl-Coenzyme A Acyl Carrier Protein, domain 2"/>
    <property type="match status" value="1"/>
</dbReference>
<feature type="domain" description="Ketosynthase family 3 (KS3)" evidence="51">
    <location>
        <begin position="15"/>
        <end position="422"/>
    </location>
</feature>
<evidence type="ECO:0000256" key="43">
    <source>
        <dbReference type="ARBA" id="ARBA00049263"/>
    </source>
</evidence>
<feature type="region of interest" description="N-terminal hotdog fold" evidence="49">
    <location>
        <begin position="853"/>
        <end position="973"/>
    </location>
</feature>
<feature type="domain" description="PKS/mFAS DH" evidence="52">
    <location>
        <begin position="853"/>
        <end position="1112"/>
    </location>
</feature>
<dbReference type="GeneID" id="106742303"/>
<dbReference type="InterPro" id="IPR014043">
    <property type="entry name" value="Acyl_transferase_dom"/>
</dbReference>
<comment type="function">
    <text evidence="18">Fatty acid synthetase is a multifunctional enzyme that catalyzes the de novo biosynthesis of long-chain saturated fatty acids starting from acetyl-CoA and malonyl-CoA in the presence of NADPH. This multifunctional protein contains 7 catalytic activities and a site for the binding of the prosthetic group 4'-phosphopantetheine of the acyl carrier protein ([ACP]) domain.</text>
</comment>
<keyword evidence="3" id="KW-0597">Phosphoprotein</keyword>
<comment type="catalytic activity">
    <reaction evidence="31">
        <text>(2E)-dodecenoyl-[ACP] + NADPH + H(+) = dodecanoyl-[ACP] + NADP(+)</text>
        <dbReference type="Rhea" id="RHEA:41880"/>
        <dbReference type="Rhea" id="RHEA-COMP:9643"/>
        <dbReference type="Rhea" id="RHEA-COMP:9644"/>
        <dbReference type="ChEBI" id="CHEBI:15378"/>
        <dbReference type="ChEBI" id="CHEBI:57783"/>
        <dbReference type="ChEBI" id="CHEBI:58349"/>
        <dbReference type="ChEBI" id="CHEBI:65264"/>
        <dbReference type="ChEBI" id="CHEBI:78472"/>
    </reaction>
    <physiologicalReaction direction="left-to-right" evidence="31">
        <dbReference type="Rhea" id="RHEA:41881"/>
    </physiologicalReaction>
</comment>
<evidence type="ECO:0000256" key="40">
    <source>
        <dbReference type="ARBA" id="ARBA00049019"/>
    </source>
</evidence>
<dbReference type="SUPFAM" id="SSF47336">
    <property type="entry name" value="ACP-like"/>
    <property type="match status" value="1"/>
</dbReference>
<dbReference type="Pfam" id="PF13602">
    <property type="entry name" value="ADH_zinc_N_2"/>
    <property type="match status" value="1"/>
</dbReference>
<evidence type="ECO:0000256" key="1">
    <source>
        <dbReference type="ARBA" id="ARBA00005189"/>
    </source>
</evidence>
<dbReference type="InterPro" id="IPR013968">
    <property type="entry name" value="PKS_KR"/>
</dbReference>
<dbReference type="SUPFAM" id="SSF52151">
    <property type="entry name" value="FabD/lysophospholipase-like"/>
    <property type="match status" value="1"/>
</dbReference>
<dbReference type="PANTHER" id="PTHR43775:SF23">
    <property type="entry name" value="FATTY ACID SYNTHASE 3"/>
    <property type="match status" value="1"/>
</dbReference>
<dbReference type="InterPro" id="IPR011032">
    <property type="entry name" value="GroES-like_sf"/>
</dbReference>
<evidence type="ECO:0000256" key="33">
    <source>
        <dbReference type="ARBA" id="ARBA00048420"/>
    </source>
</evidence>
<dbReference type="Gene3D" id="3.10.129.110">
    <property type="entry name" value="Polyketide synthase dehydratase"/>
    <property type="match status" value="1"/>
</dbReference>
<evidence type="ECO:0000256" key="23">
    <source>
        <dbReference type="ARBA" id="ARBA00047451"/>
    </source>
</evidence>
<dbReference type="Gene3D" id="3.40.50.1820">
    <property type="entry name" value="alpha/beta hydrolase"/>
    <property type="match status" value="1"/>
</dbReference>
<dbReference type="InterPro" id="IPR016035">
    <property type="entry name" value="Acyl_Trfase/lysoPLipase"/>
</dbReference>
<keyword evidence="6" id="KW-0663">Pyridoxal phosphate</keyword>
<keyword evidence="53" id="KW-1185">Reference proteome</keyword>
<dbReference type="CDD" id="cd00833">
    <property type="entry name" value="PKS"/>
    <property type="match status" value="1"/>
</dbReference>
<dbReference type="SUPFAM" id="SSF50129">
    <property type="entry name" value="GroES-like"/>
    <property type="match status" value="1"/>
</dbReference>
<dbReference type="PROSITE" id="PS50075">
    <property type="entry name" value="CARRIER"/>
    <property type="match status" value="1"/>
</dbReference>
<evidence type="ECO:0000256" key="13">
    <source>
        <dbReference type="ARBA" id="ARBA00023394"/>
    </source>
</evidence>
<evidence type="ECO:0000256" key="36">
    <source>
        <dbReference type="ARBA" id="ARBA00048650"/>
    </source>
</evidence>
<evidence type="ECO:0000256" key="44">
    <source>
        <dbReference type="ARBA" id="ARBA00049414"/>
    </source>
</evidence>
<evidence type="ECO:0000256" key="3">
    <source>
        <dbReference type="ARBA" id="ARBA00022553"/>
    </source>
</evidence>
<evidence type="ECO:0000259" key="50">
    <source>
        <dbReference type="PROSITE" id="PS50075"/>
    </source>
</evidence>
<dbReference type="Gene3D" id="3.40.47.10">
    <property type="match status" value="1"/>
</dbReference>
<evidence type="ECO:0000256" key="32">
    <source>
        <dbReference type="ARBA" id="ARBA00048289"/>
    </source>
</evidence>
<dbReference type="Gene3D" id="1.10.1200.10">
    <property type="entry name" value="ACP-like"/>
    <property type="match status" value="1"/>
</dbReference>
<dbReference type="InterPro" id="IPR057326">
    <property type="entry name" value="KR_dom"/>
</dbReference>
<comment type="catalytic activity">
    <reaction evidence="22">
        <text>3-oxodecanoyl-[ACP] + NADPH + H(+) = (3R)-hydroxydecanoyl-[ACP] + NADP(+)</text>
        <dbReference type="Rhea" id="RHEA:41856"/>
        <dbReference type="Rhea" id="RHEA-COMP:9637"/>
        <dbReference type="Rhea" id="RHEA-COMP:9638"/>
        <dbReference type="ChEBI" id="CHEBI:15378"/>
        <dbReference type="ChEBI" id="CHEBI:57783"/>
        <dbReference type="ChEBI" id="CHEBI:58349"/>
        <dbReference type="ChEBI" id="CHEBI:78464"/>
        <dbReference type="ChEBI" id="CHEBI:78466"/>
    </reaction>
    <physiologicalReaction direction="left-to-right" evidence="22">
        <dbReference type="Rhea" id="RHEA:41857"/>
    </physiologicalReaction>
</comment>
<dbReference type="SUPFAM" id="SSF51735">
    <property type="entry name" value="NAD(P)-binding Rossmann-fold domains"/>
    <property type="match status" value="2"/>
</dbReference>
<keyword evidence="8" id="KW-0511">Multifunctional enzyme</keyword>
<comment type="catalytic activity">
    <reaction evidence="27">
        <text>(2E)-hexenoyl-[ACP] + NADPH + H(+) = hexanoyl-[ACP] + NADP(+)</text>
        <dbReference type="Rhea" id="RHEA:41832"/>
        <dbReference type="Rhea" id="RHEA-COMP:9631"/>
        <dbReference type="Rhea" id="RHEA-COMP:9632"/>
        <dbReference type="ChEBI" id="CHEBI:15378"/>
        <dbReference type="ChEBI" id="CHEBI:57783"/>
        <dbReference type="ChEBI" id="CHEBI:58349"/>
        <dbReference type="ChEBI" id="CHEBI:78458"/>
        <dbReference type="ChEBI" id="CHEBI:78459"/>
    </reaction>
    <physiologicalReaction direction="left-to-right" evidence="27">
        <dbReference type="Rhea" id="RHEA:41833"/>
    </physiologicalReaction>
</comment>
<comment type="catalytic activity">
    <reaction evidence="28">
        <text>3-oxobutanoyl-[ACP] + NADPH + H(+) = (3R)-hydroxybutanoyl-[ACP] + NADP(+)</text>
        <dbReference type="Rhea" id="RHEA:41804"/>
        <dbReference type="Rhea" id="RHEA-COMP:9625"/>
        <dbReference type="Rhea" id="RHEA-COMP:9626"/>
        <dbReference type="ChEBI" id="CHEBI:15378"/>
        <dbReference type="ChEBI" id="CHEBI:57783"/>
        <dbReference type="ChEBI" id="CHEBI:58349"/>
        <dbReference type="ChEBI" id="CHEBI:78450"/>
        <dbReference type="ChEBI" id="CHEBI:78451"/>
    </reaction>
    <physiologicalReaction direction="left-to-right" evidence="28">
        <dbReference type="Rhea" id="RHEA:41805"/>
    </physiologicalReaction>
</comment>
<dbReference type="SMART" id="SM00823">
    <property type="entry name" value="PKS_PP"/>
    <property type="match status" value="1"/>
</dbReference>
<dbReference type="InterPro" id="IPR036291">
    <property type="entry name" value="NAD(P)-bd_dom_sf"/>
</dbReference>
<dbReference type="InterPro" id="IPR020841">
    <property type="entry name" value="PKS_Beta-ketoAc_synthase_dom"/>
</dbReference>
<dbReference type="SMART" id="SM00829">
    <property type="entry name" value="PKS_ER"/>
    <property type="match status" value="1"/>
</dbReference>
<comment type="catalytic activity">
    <reaction evidence="13">
        <text>a (3R)-hydroxyacyl-[ACP] = a (2E)-enoyl-[ACP] + H2O</text>
        <dbReference type="Rhea" id="RHEA:13097"/>
        <dbReference type="Rhea" id="RHEA-COMP:9925"/>
        <dbReference type="Rhea" id="RHEA-COMP:9945"/>
        <dbReference type="ChEBI" id="CHEBI:15377"/>
        <dbReference type="ChEBI" id="CHEBI:78784"/>
        <dbReference type="ChEBI" id="CHEBI:78827"/>
        <dbReference type="EC" id="4.2.1.59"/>
    </reaction>
    <physiologicalReaction direction="left-to-right" evidence="13">
        <dbReference type="Rhea" id="RHEA:13098"/>
    </physiologicalReaction>
</comment>
<dbReference type="Gene3D" id="3.90.180.10">
    <property type="entry name" value="Medium-chain alcohol dehydrogenases, catalytic domain"/>
    <property type="match status" value="1"/>
</dbReference>
<evidence type="ECO:0000259" key="51">
    <source>
        <dbReference type="PROSITE" id="PS52004"/>
    </source>
</evidence>
<evidence type="ECO:0000256" key="42">
    <source>
        <dbReference type="ARBA" id="ARBA00049171"/>
    </source>
</evidence>
<sequence length="2393" mass="267191">MDCKGKTALVNVQLGDEIVISGIAGRFPESDNIRHLQNNLFNKVDLGSDDDRRWSYEHHEVPRRMGKINNIEKFDAEYFDIPFNQAHIMDPMSRCLLEHTYEAIVDAGINPKDLRGTKTGVIVGTCYSESEKGLFYEKTQFAGLGLLGCSKFMLANRVSHWLGIKGISFMIDTACSSSLTAIEYAYRIIRSGECDAMIIAGANICLNPSISLQFARLGVLSSDGFCKPFDVDGKGYMRSETVAVVFLQRARKAKRIYATLVYAKTNCDGFKEQGITFPSGEMQKRLFQEFYDECGISPSCIAYLEAHGTGTKVGDPEEVNAIDSVFCKDKCSTNPLLIGSVKSNLGHAEPASGLCQIAKVVIAMETGVIPPNIHFTQGRNEIDAFKKGSIRVVTTPTLWQPTPVCINSFGFGGANAHILLAPNMKKKVNGGVPQDGLPRLVVLSGRTEQAVESFLHEIERQPVDVEYVRLLHDLYADEMQYHPYRGYTIVESQTSGKIISEIEYYSGVRKPICFVFSGIGSQWFGMGEALLRFPTFSKTVGKCDTILKVRGIHIIDILTSKQKTTFDSILNSIVGIITIQLGLVDLLKSLNVKPDYVIGCSIGELCCGYVTGDFTIEEVILSAYYIGLTLSEIKIVQCAMIDIGLSYKNVKVICPPDIEVICSYSPNACSIIGPTESVKAFTTKLQDSKIFTKAVTCSSIPLHSSYLDIVKTRMLAYLYQTVPQKMITGSIWRRLSNDTELSYADYFTNSLMRPVFFENVAKLIPANASFVEIAPDGILQGALKEMFDTMNITLSQRDHEDVKIFLRGLGKMYNSGLQLQLAKLYPTVEFPVSRGTPMISPSIKWNHSDNWYVPFYTIEKQITSRERIINISLRDEDYEYMTGHVIDGRTLLPATGYIDLIWKTASMLKGRFQNNVPVVFEDVKFLRATHIPSQESVKLTLMLQKATGTFEIIEGSNAVVIGRVRIPSDPAKERTATDYFQEDQEEEVMQTRDVYKELKLRGYQYAGIFRGLRSLSITGKRGHITWLNNWVAFMDNMLQMQILSNDTRNLYVPTGIQKLVIDPKFHMQHVQNITTENQQFAARLYKNLGLIISGGVEMSGVTATPITQRKPTGHPVLEEYRFVAHRDGAKVSFQEGVILSTHLALEFHQTTKVNIIELIEDGDELTTKELASSIFVEILGNLPLVQPNINLVKRTNRFDHVILPLEIVVSEKLKEDDAILVTGCNLLTNGKNETLKEILQVLRPDGFLLTRGQSLTKEDIANAERCNLAVVLEKNTGNEHITLLKKRCQSTSKTEVISANNHEFSWLKELKIILSAESELTNTTRIIIVGQGDTECGLLGLVNCLRREPGGELIRGLFIQDENAPNFSLHDPFYAEQLQIDLIINVLQPGKVWGSYRHLPLAPLQPKLVYHAFANQMVRGDMNSLRWIEGSITPGCQDEKLINVIYASLNFKDVMTATGKINLESLMSRGRLEDCMLGLEYVGIDGAGRRIMGMAENKAISNKYIRDKYVSWEIPSEWTLEEAVTIPCAYSTCYYGLHFCRGLRKGDKILIHSGTGAVGQAAIHIALHAGCEVFTTVGTSEKRRFIRDIFPSIPESRIGHSRDTSFEQMIYQQTDGRGVDIVLNSLAEDKLQASVRCLAKSGIFLEIGKFDMMANNTLDMSAFSKGIKFYSVMLDKMFCAPEEEKRRLNRILAAGLESGAIKPIVRKIFQTNEIEAAFRYMAAGKHIGKVIIKIQEEEKFIDEPILALPRYYCLPNKAYIILGGLGGFGLELADWLVIRGAKNLVLISRAGMKNGYQRMMIERWKSYGVRVLIISNVDASDVKDCEHILNVTEKLAPTDAIFNLAVVLNDKVCQNHTIETFQAPFKAKAWATKNLDQLSRQICPQLRHFVVFSSVSCGRGNGGQSNYGMANSVMERICERRSQEGLHGLAIQWGAIGDVGLVADMQENDREMVIGGTLQQKISSCIEKLEVFLLQEQPVVASMVVAEKRLGAISGINIVDTVANIMGLKDLSGVSGHTRLSEIGMDSMMAVEIKQTLEREYGVFLTAQDIRNLNFAKLTQMFDQEARNEKLRSGNPKDSNDLAGLKILVRVVGNTDLIPEVCINLPTKRDITKNEIFLLPGVEGCGNIFNLLAPKIEAPATCLQYGTYNIGNNCHTITEIADCLLKHILGRIKSKSFVIVAYSYGSLIAIELMRKLEEMNLRGRLVLIDGAPEQMKALTNQHIPFTTMDELQNNVLLSIMDILYPAISGKLLLELNKCTNWDDKLNIFIRHIPPIYTKMSIDCSRALCITLYNHIRALHEYDVTQISKITSPVILLKPTVQSLLSPDEDYGLHKITTGNVQVHFVEGNHITILDSDKVVAAINGQHIEDARKMQSNMMDVNKTISVEGNRTRS</sequence>
<comment type="catalytic activity">
    <reaction evidence="21">
        <text>a (3R)-hydroxyacyl-[ACP] + NADP(+) = a 3-oxoacyl-[ACP] + NADPH + H(+)</text>
        <dbReference type="Rhea" id="RHEA:17397"/>
        <dbReference type="Rhea" id="RHEA-COMP:9916"/>
        <dbReference type="Rhea" id="RHEA-COMP:9945"/>
        <dbReference type="ChEBI" id="CHEBI:15378"/>
        <dbReference type="ChEBI" id="CHEBI:57783"/>
        <dbReference type="ChEBI" id="CHEBI:58349"/>
        <dbReference type="ChEBI" id="CHEBI:78776"/>
        <dbReference type="ChEBI" id="CHEBI:78827"/>
        <dbReference type="EC" id="1.1.1.100"/>
    </reaction>
    <physiologicalReaction direction="right-to-left" evidence="21">
        <dbReference type="Rhea" id="RHEA:17399"/>
    </physiologicalReaction>
</comment>
<evidence type="ECO:0000313" key="54">
    <source>
        <dbReference type="RefSeq" id="XP_014470616.1"/>
    </source>
</evidence>
<keyword evidence="7" id="KW-0007">Acetylation</keyword>
<dbReference type="Proteomes" id="UP000515204">
    <property type="component" value="Unplaced"/>
</dbReference>
<evidence type="ECO:0000256" key="14">
    <source>
        <dbReference type="ARBA" id="ARBA00023398"/>
    </source>
</evidence>
<keyword evidence="5" id="KW-0702">S-nitrosylation</keyword>
<dbReference type="InterPro" id="IPR014031">
    <property type="entry name" value="Ketoacyl_synth_C"/>
</dbReference>
<evidence type="ECO:0000256" key="34">
    <source>
        <dbReference type="ARBA" id="ARBA00048506"/>
    </source>
</evidence>
<evidence type="ECO:0000256" key="30">
    <source>
        <dbReference type="ARBA" id="ARBA00048051"/>
    </source>
</evidence>
<comment type="catalytic activity">
    <reaction evidence="41">
        <text>decanoyl-[ACP] + malonyl-[ACP] + H(+) = 3-oxododecanoyl-[ACP] + holo-[ACP] + CO2</text>
        <dbReference type="Rhea" id="RHEA:41868"/>
        <dbReference type="Rhea" id="RHEA-COMP:9623"/>
        <dbReference type="Rhea" id="RHEA-COMP:9640"/>
        <dbReference type="Rhea" id="RHEA-COMP:9641"/>
        <dbReference type="Rhea" id="RHEA-COMP:9685"/>
        <dbReference type="ChEBI" id="CHEBI:15378"/>
        <dbReference type="ChEBI" id="CHEBI:16526"/>
        <dbReference type="ChEBI" id="CHEBI:64479"/>
        <dbReference type="ChEBI" id="CHEBI:78449"/>
        <dbReference type="ChEBI" id="CHEBI:78468"/>
        <dbReference type="ChEBI" id="CHEBI:78469"/>
    </reaction>
    <physiologicalReaction direction="left-to-right" evidence="41">
        <dbReference type="Rhea" id="RHEA:41869"/>
    </physiologicalReaction>
</comment>
<feature type="active site" description="Proton acceptor; for dehydratase activity" evidence="49">
    <location>
        <position position="884"/>
    </location>
</feature>
<dbReference type="InterPro" id="IPR049391">
    <property type="entry name" value="FAS_pseudo-KR"/>
</dbReference>
<comment type="catalytic activity">
    <reaction evidence="16">
        <text>(3R)-hydroxyhexadecanoyl-[ACP] = (2E)-hexadecenoyl-[ACP] + H2O</text>
        <dbReference type="Rhea" id="RHEA:41908"/>
        <dbReference type="Rhea" id="RHEA-COMP:9650"/>
        <dbReference type="Rhea" id="RHEA-COMP:9651"/>
        <dbReference type="ChEBI" id="CHEBI:15377"/>
        <dbReference type="ChEBI" id="CHEBI:78480"/>
        <dbReference type="ChEBI" id="CHEBI:78481"/>
    </reaction>
    <physiologicalReaction direction="left-to-right" evidence="16">
        <dbReference type="Rhea" id="RHEA:41909"/>
    </physiologicalReaction>
</comment>
<evidence type="ECO:0000256" key="38">
    <source>
        <dbReference type="ARBA" id="ARBA00048704"/>
    </source>
</evidence>
<comment type="catalytic activity">
    <reaction evidence="46">
        <text>butanoyl-[ACP] + malonyl-[ACP] + H(+) = 3-oxohexanoyl-[ACP] + holo-[ACP] + CO2</text>
        <dbReference type="Rhea" id="RHEA:41820"/>
        <dbReference type="Rhea" id="RHEA-COMP:9623"/>
        <dbReference type="Rhea" id="RHEA-COMP:9628"/>
        <dbReference type="Rhea" id="RHEA-COMP:9629"/>
        <dbReference type="Rhea" id="RHEA-COMP:9685"/>
        <dbReference type="ChEBI" id="CHEBI:15378"/>
        <dbReference type="ChEBI" id="CHEBI:16526"/>
        <dbReference type="ChEBI" id="CHEBI:64479"/>
        <dbReference type="ChEBI" id="CHEBI:78449"/>
        <dbReference type="ChEBI" id="CHEBI:78454"/>
        <dbReference type="ChEBI" id="CHEBI:78456"/>
    </reaction>
    <physiologicalReaction direction="left-to-right" evidence="46">
        <dbReference type="Rhea" id="RHEA:41821"/>
    </physiologicalReaction>
</comment>
<dbReference type="InterPro" id="IPR049900">
    <property type="entry name" value="PKS_mFAS_DH"/>
</dbReference>
<dbReference type="InterPro" id="IPR050091">
    <property type="entry name" value="PKS_NRPS_Biosynth_Enz"/>
</dbReference>
<evidence type="ECO:0000256" key="5">
    <source>
        <dbReference type="ARBA" id="ARBA00022799"/>
    </source>
</evidence>
<evidence type="ECO:0000256" key="49">
    <source>
        <dbReference type="PROSITE-ProRule" id="PRU01363"/>
    </source>
</evidence>
<dbReference type="SUPFAM" id="SSF53474">
    <property type="entry name" value="alpha/beta-Hydrolases"/>
    <property type="match status" value="1"/>
</dbReference>
<comment type="catalytic activity">
    <reaction evidence="35">
        <text>3-oxohexanoyl-[ACP] + NADPH + H(+) = (3R)-hydroxyhexanoyl-[ACP] + NADP(+)</text>
        <dbReference type="Rhea" id="RHEA:41824"/>
        <dbReference type="Rhea" id="RHEA-COMP:9629"/>
        <dbReference type="Rhea" id="RHEA-COMP:9630"/>
        <dbReference type="ChEBI" id="CHEBI:15378"/>
        <dbReference type="ChEBI" id="CHEBI:57783"/>
        <dbReference type="ChEBI" id="CHEBI:58349"/>
        <dbReference type="ChEBI" id="CHEBI:78456"/>
        <dbReference type="ChEBI" id="CHEBI:78457"/>
    </reaction>
    <physiologicalReaction direction="left-to-right" evidence="35">
        <dbReference type="Rhea" id="RHEA:41825"/>
    </physiologicalReaction>
</comment>
<reference evidence="54" key="1">
    <citation type="submission" date="2025-08" db="UniProtKB">
        <authorList>
            <consortium name="RefSeq"/>
        </authorList>
    </citation>
    <scope>IDENTIFICATION</scope>
</reference>
<dbReference type="GO" id="GO:0016297">
    <property type="term" value="F:fatty acyl-[ACP] hydrolase activity"/>
    <property type="evidence" value="ECO:0007669"/>
    <property type="project" value="UniProtKB-EC"/>
</dbReference>
<dbReference type="PANTHER" id="PTHR43775">
    <property type="entry name" value="FATTY ACID SYNTHASE"/>
    <property type="match status" value="1"/>
</dbReference>
<dbReference type="InterPro" id="IPR009081">
    <property type="entry name" value="PP-bd_ACP"/>
</dbReference>
<dbReference type="InterPro" id="IPR001227">
    <property type="entry name" value="Ac_transferase_dom_sf"/>
</dbReference>
<evidence type="ECO:0000256" key="4">
    <source>
        <dbReference type="ARBA" id="ARBA00022679"/>
    </source>
</evidence>
<evidence type="ECO:0000256" key="8">
    <source>
        <dbReference type="ARBA" id="ARBA00023268"/>
    </source>
</evidence>
<comment type="catalytic activity">
    <reaction evidence="39">
        <text>3-oxotetradecanoyl-[ACP] + NADPH + H(+) = (3R)-hydroxytetradecanoyl-[ACP] + NADP(+)</text>
        <dbReference type="Rhea" id="RHEA:41888"/>
        <dbReference type="Rhea" id="RHEA-COMP:9645"/>
        <dbReference type="Rhea" id="RHEA-COMP:9646"/>
        <dbReference type="ChEBI" id="CHEBI:15378"/>
        <dbReference type="ChEBI" id="CHEBI:57783"/>
        <dbReference type="ChEBI" id="CHEBI:58349"/>
        <dbReference type="ChEBI" id="CHEBI:78473"/>
        <dbReference type="ChEBI" id="CHEBI:78474"/>
    </reaction>
    <physiologicalReaction direction="left-to-right" evidence="39">
        <dbReference type="Rhea" id="RHEA:41889"/>
    </physiologicalReaction>
</comment>
<evidence type="ECO:0000256" key="48">
    <source>
        <dbReference type="ARBA" id="ARBA00049533"/>
    </source>
</evidence>
<evidence type="ECO:0000313" key="53">
    <source>
        <dbReference type="Proteomes" id="UP000515204"/>
    </source>
</evidence>
<accession>A0A6P3WWW4</accession>
<proteinExistence type="predicted"/>
<comment type="catalytic activity">
    <reaction evidence="23">
        <text>tetradecanoyl-[ACP] + malonyl-[ACP] + H(+) = 3-oxohexadecanoyl-[ACP] + holo-[ACP] + CO2</text>
        <dbReference type="Rhea" id="RHEA:41900"/>
        <dbReference type="Rhea" id="RHEA-COMP:9623"/>
        <dbReference type="Rhea" id="RHEA-COMP:9648"/>
        <dbReference type="Rhea" id="RHEA-COMP:9649"/>
        <dbReference type="Rhea" id="RHEA-COMP:9685"/>
        <dbReference type="ChEBI" id="CHEBI:15378"/>
        <dbReference type="ChEBI" id="CHEBI:16526"/>
        <dbReference type="ChEBI" id="CHEBI:64479"/>
        <dbReference type="ChEBI" id="CHEBI:78449"/>
        <dbReference type="ChEBI" id="CHEBI:78477"/>
        <dbReference type="ChEBI" id="CHEBI:78478"/>
    </reaction>
    <physiologicalReaction direction="left-to-right" evidence="23">
        <dbReference type="Rhea" id="RHEA:41901"/>
    </physiologicalReaction>
</comment>
<comment type="catalytic activity">
    <reaction evidence="14">
        <text>(3R)-hydroxytetradecanoyl-[ACP] = (2E)-tetradecenoyl-[ACP] + H2O</text>
        <dbReference type="Rhea" id="RHEA:41892"/>
        <dbReference type="Rhea" id="RHEA-COMP:9646"/>
        <dbReference type="Rhea" id="RHEA-COMP:9647"/>
        <dbReference type="ChEBI" id="CHEBI:15377"/>
        <dbReference type="ChEBI" id="CHEBI:78474"/>
        <dbReference type="ChEBI" id="CHEBI:78475"/>
    </reaction>
    <physiologicalReaction direction="left-to-right" evidence="14">
        <dbReference type="Rhea" id="RHEA:41893"/>
    </physiologicalReaction>
</comment>
<dbReference type="Pfam" id="PF16197">
    <property type="entry name" value="KAsynt_C_assoc"/>
    <property type="match status" value="1"/>
</dbReference>
<comment type="catalytic activity">
    <reaction evidence="36">
        <text>a 2,3-saturated acyl-[ACP] + NADP(+) = a (2E)-enoyl-[ACP] + NADPH + H(+)</text>
        <dbReference type="Rhea" id="RHEA:22564"/>
        <dbReference type="Rhea" id="RHEA-COMP:9925"/>
        <dbReference type="Rhea" id="RHEA-COMP:9926"/>
        <dbReference type="ChEBI" id="CHEBI:15378"/>
        <dbReference type="ChEBI" id="CHEBI:57783"/>
        <dbReference type="ChEBI" id="CHEBI:58349"/>
        <dbReference type="ChEBI" id="CHEBI:78784"/>
        <dbReference type="ChEBI" id="CHEBI:78785"/>
        <dbReference type="EC" id="1.3.1.39"/>
    </reaction>
    <physiologicalReaction direction="right-to-left" evidence="36">
        <dbReference type="Rhea" id="RHEA:22566"/>
    </physiologicalReaction>
</comment>
<comment type="catalytic activity">
    <reaction evidence="43">
        <text>3-oxododecanoyl-[ACP] + NADPH + H(+) = (3R)-hydroxydodecanoyl-[ACP] + NADP(+)</text>
        <dbReference type="Rhea" id="RHEA:41872"/>
        <dbReference type="Rhea" id="RHEA-COMP:9641"/>
        <dbReference type="Rhea" id="RHEA-COMP:9642"/>
        <dbReference type="ChEBI" id="CHEBI:15378"/>
        <dbReference type="ChEBI" id="CHEBI:57783"/>
        <dbReference type="ChEBI" id="CHEBI:58349"/>
        <dbReference type="ChEBI" id="CHEBI:78469"/>
        <dbReference type="ChEBI" id="CHEBI:78470"/>
    </reaction>
    <physiologicalReaction direction="left-to-right" evidence="43">
        <dbReference type="Rhea" id="RHEA:41873"/>
    </physiologicalReaction>
</comment>
<evidence type="ECO:0000256" key="19">
    <source>
        <dbReference type="ARBA" id="ARBA00047300"/>
    </source>
</evidence>
<dbReference type="Pfam" id="PF00109">
    <property type="entry name" value="ketoacyl-synt"/>
    <property type="match status" value="1"/>
</dbReference>
<dbReference type="Pfam" id="PF21149">
    <property type="entry name" value="FAS_pseudo-KR"/>
    <property type="match status" value="1"/>
</dbReference>
<evidence type="ECO:0000256" key="7">
    <source>
        <dbReference type="ARBA" id="ARBA00022990"/>
    </source>
</evidence>
<dbReference type="InterPro" id="IPR014030">
    <property type="entry name" value="Ketoacyl_synth_N"/>
</dbReference>
<evidence type="ECO:0000256" key="26">
    <source>
        <dbReference type="ARBA" id="ARBA00047810"/>
    </source>
</evidence>
<keyword evidence="2" id="KW-0596">Phosphopantetheine</keyword>
<dbReference type="OrthoDB" id="329835at2759"/>
<gene>
    <name evidence="54" type="primary">LOC106742303</name>
</gene>
<evidence type="ECO:0000256" key="16">
    <source>
        <dbReference type="ARBA" id="ARBA00023401"/>
    </source>
</evidence>
<dbReference type="InterPro" id="IPR018201">
    <property type="entry name" value="Ketoacyl_synth_AS"/>
</dbReference>
<comment type="catalytic activity">
    <reaction evidence="30">
        <text>hexadecanoyl-[ACP] + malonyl-[ACP] + H(+) = 3-oxooctadecanoyl-[ACP] + holo-[ACP] + CO2</text>
        <dbReference type="Rhea" id="RHEA:41916"/>
        <dbReference type="Rhea" id="RHEA-COMP:9623"/>
        <dbReference type="Rhea" id="RHEA-COMP:9652"/>
        <dbReference type="Rhea" id="RHEA-COMP:9653"/>
        <dbReference type="Rhea" id="RHEA-COMP:9685"/>
        <dbReference type="ChEBI" id="CHEBI:15378"/>
        <dbReference type="ChEBI" id="CHEBI:16526"/>
        <dbReference type="ChEBI" id="CHEBI:64479"/>
        <dbReference type="ChEBI" id="CHEBI:78449"/>
        <dbReference type="ChEBI" id="CHEBI:78483"/>
        <dbReference type="ChEBI" id="CHEBI:78487"/>
    </reaction>
    <physiologicalReaction direction="left-to-right" evidence="30">
        <dbReference type="Rhea" id="RHEA:41917"/>
    </physiologicalReaction>
</comment>
<dbReference type="Pfam" id="PF08659">
    <property type="entry name" value="KR"/>
    <property type="match status" value="1"/>
</dbReference>
<dbReference type="InterPro" id="IPR020806">
    <property type="entry name" value="PKS_PP-bd"/>
</dbReference>
<evidence type="ECO:0000259" key="52">
    <source>
        <dbReference type="PROSITE" id="PS52019"/>
    </source>
</evidence>
<comment type="catalytic activity">
    <reaction evidence="48">
        <text>octanoyl-[ACP] + malonyl-[ACP] + H(+) = 3-oxodecanoyl-[ACP] + holo-[ACP] + CO2</text>
        <dbReference type="Rhea" id="RHEA:41852"/>
        <dbReference type="Rhea" id="RHEA-COMP:9623"/>
        <dbReference type="Rhea" id="RHEA-COMP:9636"/>
        <dbReference type="Rhea" id="RHEA-COMP:9637"/>
        <dbReference type="Rhea" id="RHEA-COMP:9685"/>
        <dbReference type="ChEBI" id="CHEBI:15378"/>
        <dbReference type="ChEBI" id="CHEBI:16526"/>
        <dbReference type="ChEBI" id="CHEBI:64479"/>
        <dbReference type="ChEBI" id="CHEBI:78449"/>
        <dbReference type="ChEBI" id="CHEBI:78463"/>
        <dbReference type="ChEBI" id="CHEBI:78464"/>
    </reaction>
    <physiologicalReaction direction="left-to-right" evidence="48">
        <dbReference type="Rhea" id="RHEA:41853"/>
    </physiologicalReaction>
</comment>
<dbReference type="InterPro" id="IPR036736">
    <property type="entry name" value="ACP-like_sf"/>
</dbReference>
<dbReference type="Pfam" id="PF00975">
    <property type="entry name" value="Thioesterase"/>
    <property type="match status" value="1"/>
</dbReference>
<dbReference type="GO" id="GO:0004312">
    <property type="term" value="F:fatty acid synthase activity"/>
    <property type="evidence" value="ECO:0007669"/>
    <property type="project" value="TreeGrafter"/>
</dbReference>
<comment type="catalytic activity">
    <reaction evidence="9">
        <text>(3R)-hydroxyoctanoyl-[ACP] = (2E)-octenoyl-[ACP] + H2O</text>
        <dbReference type="Rhea" id="RHEA:41844"/>
        <dbReference type="Rhea" id="RHEA-COMP:9634"/>
        <dbReference type="Rhea" id="RHEA-COMP:9635"/>
        <dbReference type="ChEBI" id="CHEBI:15377"/>
        <dbReference type="ChEBI" id="CHEBI:78461"/>
        <dbReference type="ChEBI" id="CHEBI:78462"/>
    </reaction>
    <physiologicalReaction direction="left-to-right" evidence="9">
        <dbReference type="Rhea" id="RHEA:41845"/>
    </physiologicalReaction>
</comment>
<dbReference type="KEGG" id="dqu:106742303"/>
<dbReference type="InterPro" id="IPR029058">
    <property type="entry name" value="AB_hydrolase_fold"/>
</dbReference>
<evidence type="ECO:0000256" key="31">
    <source>
        <dbReference type="ARBA" id="ARBA00048281"/>
    </source>
</evidence>
<comment type="catalytic activity">
    <reaction evidence="15">
        <text>(3R)-hydroxyoctadecanoyl-[ACP] = (2E)-octadecenoyl-[ACP] + H2O</text>
        <dbReference type="Rhea" id="RHEA:41924"/>
        <dbReference type="Rhea" id="RHEA-COMP:9654"/>
        <dbReference type="Rhea" id="RHEA-COMP:9655"/>
        <dbReference type="ChEBI" id="CHEBI:15377"/>
        <dbReference type="ChEBI" id="CHEBI:78488"/>
        <dbReference type="ChEBI" id="CHEBI:78489"/>
    </reaction>
    <physiologicalReaction direction="left-to-right" evidence="15">
        <dbReference type="Rhea" id="RHEA:41925"/>
    </physiologicalReaction>
</comment>
<evidence type="ECO:0000256" key="12">
    <source>
        <dbReference type="ARBA" id="ARBA00023388"/>
    </source>
</evidence>
<dbReference type="InterPro" id="IPR042104">
    <property type="entry name" value="PKS_dehydratase_sf"/>
</dbReference>
<comment type="catalytic activity">
    <reaction evidence="44">
        <text>3-oxohexadecanoyl-[ACP] + NADPH + H(+) = (3R)-hydroxyhexadecanoyl-[ACP] + NADP(+)</text>
        <dbReference type="Rhea" id="RHEA:41904"/>
        <dbReference type="Rhea" id="RHEA-COMP:9649"/>
        <dbReference type="Rhea" id="RHEA-COMP:9650"/>
        <dbReference type="ChEBI" id="CHEBI:15378"/>
        <dbReference type="ChEBI" id="CHEBI:57783"/>
        <dbReference type="ChEBI" id="CHEBI:58349"/>
        <dbReference type="ChEBI" id="CHEBI:78478"/>
        <dbReference type="ChEBI" id="CHEBI:78480"/>
    </reaction>
    <physiologicalReaction direction="left-to-right" evidence="44">
        <dbReference type="Rhea" id="RHEA:41905"/>
    </physiologicalReaction>
</comment>
<evidence type="ECO:0000256" key="27">
    <source>
        <dbReference type="ARBA" id="ARBA00047897"/>
    </source>
</evidence>
<comment type="catalytic activity">
    <reaction evidence="25">
        <text>dodecanoyl-[ACP] + malonyl-[ACP] + H(+) = 3-oxotetradecanoyl-[ACP] + holo-[ACP] + CO2</text>
        <dbReference type="Rhea" id="RHEA:41884"/>
        <dbReference type="Rhea" id="RHEA-COMP:9623"/>
        <dbReference type="Rhea" id="RHEA-COMP:9644"/>
        <dbReference type="Rhea" id="RHEA-COMP:9645"/>
        <dbReference type="Rhea" id="RHEA-COMP:9685"/>
        <dbReference type="ChEBI" id="CHEBI:15378"/>
        <dbReference type="ChEBI" id="CHEBI:16526"/>
        <dbReference type="ChEBI" id="CHEBI:64479"/>
        <dbReference type="ChEBI" id="CHEBI:65264"/>
        <dbReference type="ChEBI" id="CHEBI:78449"/>
        <dbReference type="ChEBI" id="CHEBI:78473"/>
    </reaction>
    <physiologicalReaction direction="left-to-right" evidence="25">
        <dbReference type="Rhea" id="RHEA:41885"/>
    </physiologicalReaction>
</comment>
<dbReference type="FunFam" id="3.40.50.720:FF:000209">
    <property type="entry name" value="Polyketide synthase Pks12"/>
    <property type="match status" value="1"/>
</dbReference>
<evidence type="ECO:0000256" key="41">
    <source>
        <dbReference type="ARBA" id="ARBA00049109"/>
    </source>
</evidence>
<dbReference type="SMART" id="SM00827">
    <property type="entry name" value="PKS_AT"/>
    <property type="match status" value="1"/>
</dbReference>
<dbReference type="InterPro" id="IPR016039">
    <property type="entry name" value="Thiolase-like"/>
</dbReference>
<evidence type="ECO:0000256" key="22">
    <source>
        <dbReference type="ARBA" id="ARBA00047440"/>
    </source>
</evidence>
<comment type="catalytic activity">
    <reaction evidence="33">
        <text>(2E)-octenoyl-[ACP] + NADPH + H(+) = octanoyl-[ACP] + NADP(+)</text>
        <dbReference type="Rhea" id="RHEA:41848"/>
        <dbReference type="Rhea" id="RHEA-COMP:9635"/>
        <dbReference type="Rhea" id="RHEA-COMP:9636"/>
        <dbReference type="ChEBI" id="CHEBI:15378"/>
        <dbReference type="ChEBI" id="CHEBI:57783"/>
        <dbReference type="ChEBI" id="CHEBI:58349"/>
        <dbReference type="ChEBI" id="CHEBI:78462"/>
        <dbReference type="ChEBI" id="CHEBI:78463"/>
    </reaction>
    <physiologicalReaction direction="left-to-right" evidence="33">
        <dbReference type="Rhea" id="RHEA:41849"/>
    </physiologicalReaction>
</comment>
<comment type="catalytic activity">
    <reaction evidence="11">
        <text>(3R)-hydroxyhexanoyl-[ACP] = (2E)-hexenoyl-[ACP] + H2O</text>
        <dbReference type="Rhea" id="RHEA:41828"/>
        <dbReference type="Rhea" id="RHEA-COMP:9630"/>
        <dbReference type="Rhea" id="RHEA-COMP:9631"/>
        <dbReference type="ChEBI" id="CHEBI:15377"/>
        <dbReference type="ChEBI" id="CHEBI:78457"/>
        <dbReference type="ChEBI" id="CHEBI:78458"/>
    </reaction>
    <physiologicalReaction direction="left-to-right" evidence="11">
        <dbReference type="Rhea" id="RHEA:41829"/>
    </physiologicalReaction>
</comment>
<dbReference type="PROSITE" id="PS52004">
    <property type="entry name" value="KS3_2"/>
    <property type="match status" value="1"/>
</dbReference>
<comment type="catalytic activity">
    <reaction evidence="34">
        <text>a fatty acyl-[ACP] + malonyl-[ACP] + H(+) = a 3-oxoacyl-[ACP] + holo-[ACP] + CO2</text>
        <dbReference type="Rhea" id="RHEA:22836"/>
        <dbReference type="Rhea" id="RHEA-COMP:9623"/>
        <dbReference type="Rhea" id="RHEA-COMP:9685"/>
        <dbReference type="Rhea" id="RHEA-COMP:9916"/>
        <dbReference type="Rhea" id="RHEA-COMP:14125"/>
        <dbReference type="ChEBI" id="CHEBI:15378"/>
        <dbReference type="ChEBI" id="CHEBI:16526"/>
        <dbReference type="ChEBI" id="CHEBI:64479"/>
        <dbReference type="ChEBI" id="CHEBI:78449"/>
        <dbReference type="ChEBI" id="CHEBI:78776"/>
        <dbReference type="ChEBI" id="CHEBI:138651"/>
        <dbReference type="EC" id="2.3.1.41"/>
    </reaction>
    <physiologicalReaction direction="left-to-right" evidence="34">
        <dbReference type="Rhea" id="RHEA:22837"/>
    </physiologicalReaction>
</comment>
<comment type="catalytic activity">
    <reaction evidence="47">
        <text>(2E)-decenoyl-[ACP] + NADPH + H(+) = decanoyl-[ACP] + NADP(+)</text>
        <dbReference type="Rhea" id="RHEA:41864"/>
        <dbReference type="Rhea" id="RHEA-COMP:9639"/>
        <dbReference type="Rhea" id="RHEA-COMP:9640"/>
        <dbReference type="ChEBI" id="CHEBI:15378"/>
        <dbReference type="ChEBI" id="CHEBI:57783"/>
        <dbReference type="ChEBI" id="CHEBI:58349"/>
        <dbReference type="ChEBI" id="CHEBI:78467"/>
        <dbReference type="ChEBI" id="CHEBI:78468"/>
    </reaction>
    <physiologicalReaction direction="left-to-right" evidence="47">
        <dbReference type="Rhea" id="RHEA:41865"/>
    </physiologicalReaction>
</comment>
<evidence type="ECO:0000256" key="10">
    <source>
        <dbReference type="ARBA" id="ARBA00023351"/>
    </source>
</evidence>
<evidence type="ECO:0000256" key="21">
    <source>
        <dbReference type="ARBA" id="ARBA00047400"/>
    </source>
</evidence>
<evidence type="ECO:0000256" key="39">
    <source>
        <dbReference type="ARBA" id="ARBA00048935"/>
    </source>
</evidence>
<dbReference type="Gene3D" id="3.40.50.720">
    <property type="entry name" value="NAD(P)-binding Rossmann-like Domain"/>
    <property type="match status" value="1"/>
</dbReference>
<dbReference type="Pfam" id="PF02801">
    <property type="entry name" value="Ketoacyl-synt_C"/>
    <property type="match status" value="1"/>
</dbReference>
<evidence type="ECO:0000256" key="35">
    <source>
        <dbReference type="ARBA" id="ARBA00048571"/>
    </source>
</evidence>
<dbReference type="PROSITE" id="PS00606">
    <property type="entry name" value="KS3_1"/>
    <property type="match status" value="1"/>
</dbReference>
<comment type="catalytic activity">
    <reaction evidence="29">
        <text>acetyl-[ACP] + malonyl-[ACP] + H(+) = 3-oxobutanoyl-[ACP] + holo-[ACP] + CO2</text>
        <dbReference type="Rhea" id="RHEA:41800"/>
        <dbReference type="Rhea" id="RHEA-COMP:9621"/>
        <dbReference type="Rhea" id="RHEA-COMP:9623"/>
        <dbReference type="Rhea" id="RHEA-COMP:9625"/>
        <dbReference type="Rhea" id="RHEA-COMP:9685"/>
        <dbReference type="ChEBI" id="CHEBI:15378"/>
        <dbReference type="ChEBI" id="CHEBI:16526"/>
        <dbReference type="ChEBI" id="CHEBI:64479"/>
        <dbReference type="ChEBI" id="CHEBI:78446"/>
        <dbReference type="ChEBI" id="CHEBI:78449"/>
        <dbReference type="ChEBI" id="CHEBI:78450"/>
    </reaction>
    <physiologicalReaction direction="left-to-right" evidence="29">
        <dbReference type="Rhea" id="RHEA:41801"/>
    </physiologicalReaction>
</comment>
<comment type="catalytic activity">
    <reaction evidence="24">
        <text>(2E)-butenoyl-[ACP] + NADPH + H(+) = butanoyl-[ACP] + NADP(+)</text>
        <dbReference type="Rhea" id="RHEA:41812"/>
        <dbReference type="Rhea" id="RHEA-COMP:9627"/>
        <dbReference type="Rhea" id="RHEA-COMP:9628"/>
        <dbReference type="ChEBI" id="CHEBI:15378"/>
        <dbReference type="ChEBI" id="CHEBI:57783"/>
        <dbReference type="ChEBI" id="CHEBI:58349"/>
        <dbReference type="ChEBI" id="CHEBI:78453"/>
        <dbReference type="ChEBI" id="CHEBI:78454"/>
    </reaction>
    <physiologicalReaction direction="left-to-right" evidence="24">
        <dbReference type="Rhea" id="RHEA:41813"/>
    </physiologicalReaction>
</comment>
<dbReference type="InterPro" id="IPR001031">
    <property type="entry name" value="Thioesterase"/>
</dbReference>
<evidence type="ECO:0000256" key="20">
    <source>
        <dbReference type="ARBA" id="ARBA00047394"/>
    </source>
</evidence>
<dbReference type="InterPro" id="IPR049552">
    <property type="entry name" value="PKS_DH_N"/>
</dbReference>
<organism evidence="53 54">
    <name type="scientific">Dinoponera quadriceps</name>
    <name type="common">South American ant</name>
    <dbReference type="NCBI Taxonomy" id="609295"/>
    <lineage>
        <taxon>Eukaryota</taxon>
        <taxon>Metazoa</taxon>
        <taxon>Ecdysozoa</taxon>
        <taxon>Arthropoda</taxon>
        <taxon>Hexapoda</taxon>
        <taxon>Insecta</taxon>
        <taxon>Pterygota</taxon>
        <taxon>Neoptera</taxon>
        <taxon>Endopterygota</taxon>
        <taxon>Hymenoptera</taxon>
        <taxon>Apocrita</taxon>
        <taxon>Aculeata</taxon>
        <taxon>Formicoidea</taxon>
        <taxon>Formicidae</taxon>
        <taxon>Ponerinae</taxon>
        <taxon>Ponerini</taxon>
        <taxon>Dinoponera</taxon>
    </lineage>
</organism>
<comment type="pathway">
    <text evidence="1">Lipid metabolism.</text>
</comment>
<evidence type="ECO:0000256" key="17">
    <source>
        <dbReference type="ARBA" id="ARBA00023402"/>
    </source>
</evidence>
<evidence type="ECO:0000256" key="46">
    <source>
        <dbReference type="ARBA" id="ARBA00049449"/>
    </source>
</evidence>
<comment type="catalytic activity">
    <reaction evidence="19">
        <text>3-oxooctadecanoyl-[ACP] + NADPH + H(+) = (3R)-hydroxyoctadecanoyl-[ACP] + NADP(+)</text>
        <dbReference type="Rhea" id="RHEA:41920"/>
        <dbReference type="Rhea" id="RHEA-COMP:9653"/>
        <dbReference type="Rhea" id="RHEA-COMP:9654"/>
        <dbReference type="ChEBI" id="CHEBI:15378"/>
        <dbReference type="ChEBI" id="CHEBI:57783"/>
        <dbReference type="ChEBI" id="CHEBI:58349"/>
        <dbReference type="ChEBI" id="CHEBI:78487"/>
        <dbReference type="ChEBI" id="CHEBI:78488"/>
    </reaction>
    <physiologicalReaction direction="left-to-right" evidence="19">
        <dbReference type="Rhea" id="RHEA:41921"/>
    </physiologicalReaction>
</comment>
<keyword evidence="4" id="KW-0808">Transferase</keyword>
<dbReference type="GO" id="GO:0141148">
    <property type="term" value="F:enoyl-[acyl-carrier-protein] reductase (NADPH) activity"/>
    <property type="evidence" value="ECO:0007669"/>
    <property type="project" value="UniProtKB-EC"/>
</dbReference>
<comment type="catalytic activity">
    <reaction evidence="45">
        <text>3-oxooctanoyl-[ACP] + NADPH + H(+) = (3R)-hydroxyoctanoyl-[ACP] + NADP(+)</text>
        <dbReference type="Rhea" id="RHEA:41840"/>
        <dbReference type="Rhea" id="RHEA-COMP:9633"/>
        <dbReference type="Rhea" id="RHEA-COMP:9634"/>
        <dbReference type="ChEBI" id="CHEBI:15378"/>
        <dbReference type="ChEBI" id="CHEBI:57783"/>
        <dbReference type="ChEBI" id="CHEBI:58349"/>
        <dbReference type="ChEBI" id="CHEBI:78460"/>
        <dbReference type="ChEBI" id="CHEBI:78461"/>
    </reaction>
    <physiologicalReaction direction="left-to-right" evidence="45">
        <dbReference type="Rhea" id="RHEA:41841"/>
    </physiologicalReaction>
</comment>
<evidence type="ECO:0000256" key="29">
    <source>
        <dbReference type="ARBA" id="ARBA00047961"/>
    </source>
</evidence>
<comment type="catalytic activity">
    <reaction evidence="42">
        <text>(2E)-tetradecenoyl-[ACP] + NADPH + H(+) = tetradecanoyl-[ACP] + NADP(+)</text>
        <dbReference type="Rhea" id="RHEA:41896"/>
        <dbReference type="Rhea" id="RHEA-COMP:9647"/>
        <dbReference type="Rhea" id="RHEA-COMP:9648"/>
        <dbReference type="ChEBI" id="CHEBI:15378"/>
        <dbReference type="ChEBI" id="CHEBI:57783"/>
        <dbReference type="ChEBI" id="CHEBI:58349"/>
        <dbReference type="ChEBI" id="CHEBI:78475"/>
        <dbReference type="ChEBI" id="CHEBI:78477"/>
    </reaction>
    <physiologicalReaction direction="left-to-right" evidence="42">
        <dbReference type="Rhea" id="RHEA:41897"/>
    </physiologicalReaction>
</comment>
<evidence type="ECO:0000256" key="47">
    <source>
        <dbReference type="ARBA" id="ARBA00049521"/>
    </source>
</evidence>
<evidence type="ECO:0000256" key="28">
    <source>
        <dbReference type="ARBA" id="ARBA00047953"/>
    </source>
</evidence>
<dbReference type="GO" id="GO:0019171">
    <property type="term" value="F:(3R)-hydroxyacyl-[acyl-carrier-protein] dehydratase activity"/>
    <property type="evidence" value="ECO:0007669"/>
    <property type="project" value="UniProtKB-EC"/>
</dbReference>
<evidence type="ECO:0000256" key="6">
    <source>
        <dbReference type="ARBA" id="ARBA00022898"/>
    </source>
</evidence>
<dbReference type="Pfam" id="PF21089">
    <property type="entry name" value="PKS_DH_N"/>
    <property type="match status" value="1"/>
</dbReference>
<dbReference type="SUPFAM" id="SSF53901">
    <property type="entry name" value="Thiolase-like"/>
    <property type="match status" value="1"/>
</dbReference>
<comment type="catalytic activity">
    <reaction evidence="38">
        <text>hexadecanoyl-[ACP] + H2O = hexadecanoate + holo-[ACP] + H(+)</text>
        <dbReference type="Rhea" id="RHEA:41932"/>
        <dbReference type="Rhea" id="RHEA-COMP:9652"/>
        <dbReference type="Rhea" id="RHEA-COMP:9685"/>
        <dbReference type="ChEBI" id="CHEBI:7896"/>
        <dbReference type="ChEBI" id="CHEBI:15377"/>
        <dbReference type="ChEBI" id="CHEBI:15378"/>
        <dbReference type="ChEBI" id="CHEBI:64479"/>
        <dbReference type="ChEBI" id="CHEBI:78483"/>
        <dbReference type="EC" id="3.1.2.14"/>
    </reaction>
    <physiologicalReaction direction="left-to-right" evidence="38">
        <dbReference type="Rhea" id="RHEA:41933"/>
    </physiologicalReaction>
</comment>
<name>A0A6P3WWW4_DINQU</name>
<dbReference type="SMART" id="SM00825">
    <property type="entry name" value="PKS_KS"/>
    <property type="match status" value="1"/>
</dbReference>
<comment type="catalytic activity">
    <reaction evidence="40">
        <text>(2E)-octadecenoyl-[ACP] + NADPH + H(+) = octadecanoyl-[ACP] + NADP(+)</text>
        <dbReference type="Rhea" id="RHEA:41928"/>
        <dbReference type="Rhea" id="RHEA-COMP:9655"/>
        <dbReference type="Rhea" id="RHEA-COMP:9656"/>
        <dbReference type="ChEBI" id="CHEBI:15378"/>
        <dbReference type="ChEBI" id="CHEBI:57783"/>
        <dbReference type="ChEBI" id="CHEBI:58349"/>
        <dbReference type="ChEBI" id="CHEBI:78489"/>
        <dbReference type="ChEBI" id="CHEBI:78495"/>
    </reaction>
    <physiologicalReaction direction="left-to-right" evidence="40">
        <dbReference type="Rhea" id="RHEA:41929"/>
    </physiologicalReaction>
</comment>
<comment type="catalytic activity">
    <reaction evidence="12">
        <text>(3R)-hydroxydecanoyl-[ACP] = (2E)-decenoyl-[ACP] + H2O</text>
        <dbReference type="Rhea" id="RHEA:41860"/>
        <dbReference type="Rhea" id="RHEA-COMP:9638"/>
        <dbReference type="Rhea" id="RHEA-COMP:9639"/>
        <dbReference type="ChEBI" id="CHEBI:15377"/>
        <dbReference type="ChEBI" id="CHEBI:78466"/>
        <dbReference type="ChEBI" id="CHEBI:78467"/>
    </reaction>
    <physiologicalReaction direction="left-to-right" evidence="12">
        <dbReference type="Rhea" id="RHEA:41861"/>
    </physiologicalReaction>
</comment>
<dbReference type="CDD" id="cd05195">
    <property type="entry name" value="enoyl_red"/>
    <property type="match status" value="1"/>
</dbReference>
<evidence type="ECO:0000256" key="25">
    <source>
        <dbReference type="ARBA" id="ARBA00047578"/>
    </source>
</evidence>
<dbReference type="InterPro" id="IPR020843">
    <property type="entry name" value="ER"/>
</dbReference>
<dbReference type="Gene3D" id="3.30.70.3290">
    <property type="match status" value="1"/>
</dbReference>
<evidence type="ECO:0000256" key="37">
    <source>
        <dbReference type="ARBA" id="ARBA00048691"/>
    </source>
</evidence>
<feature type="active site" description="Proton donor; for dehydratase activity" evidence="49">
    <location>
        <position position="1035"/>
    </location>
</feature>
<evidence type="ECO:0000256" key="15">
    <source>
        <dbReference type="ARBA" id="ARBA00023399"/>
    </source>
</evidence>
<comment type="catalytic activity">
    <reaction evidence="17">
        <text>(3R)-hydroxybutanoyl-[ACP] = (2E)-butenoyl-[ACP] + H2O</text>
        <dbReference type="Rhea" id="RHEA:41808"/>
        <dbReference type="Rhea" id="RHEA-COMP:9626"/>
        <dbReference type="Rhea" id="RHEA-COMP:9627"/>
        <dbReference type="ChEBI" id="CHEBI:15377"/>
        <dbReference type="ChEBI" id="CHEBI:78451"/>
        <dbReference type="ChEBI" id="CHEBI:78453"/>
    </reaction>
    <physiologicalReaction direction="left-to-right" evidence="17">
        <dbReference type="Rhea" id="RHEA:41809"/>
    </physiologicalReaction>
</comment>
<evidence type="ECO:0000256" key="18">
    <source>
        <dbReference type="ARBA" id="ARBA00023442"/>
    </source>
</evidence>
<dbReference type="InterPro" id="IPR032821">
    <property type="entry name" value="PKS_assoc"/>
</dbReference>
<comment type="catalytic activity">
    <reaction evidence="26">
        <text>(2E)-hexadecenoyl-[ACP] + NADPH + H(+) = hexadecanoyl-[ACP] + NADP(+)</text>
        <dbReference type="Rhea" id="RHEA:41912"/>
        <dbReference type="Rhea" id="RHEA-COMP:9651"/>
        <dbReference type="Rhea" id="RHEA-COMP:9652"/>
        <dbReference type="ChEBI" id="CHEBI:15378"/>
        <dbReference type="ChEBI" id="CHEBI:57783"/>
        <dbReference type="ChEBI" id="CHEBI:58349"/>
        <dbReference type="ChEBI" id="CHEBI:78481"/>
        <dbReference type="ChEBI" id="CHEBI:78483"/>
    </reaction>
    <physiologicalReaction direction="left-to-right" evidence="26">
        <dbReference type="Rhea" id="RHEA:41913"/>
    </physiologicalReaction>
</comment>
<dbReference type="GO" id="GO:0031177">
    <property type="term" value="F:phosphopantetheine binding"/>
    <property type="evidence" value="ECO:0007669"/>
    <property type="project" value="InterPro"/>
</dbReference>
<dbReference type="GO" id="GO:0004316">
    <property type="term" value="F:3-oxoacyl-[acyl-carrier-protein] reductase (NADPH) activity"/>
    <property type="evidence" value="ECO:0007669"/>
    <property type="project" value="UniProtKB-EC"/>
</dbReference>
<dbReference type="GO" id="GO:0004313">
    <property type="term" value="F:[acyl-carrier-protein] S-acetyltransferase activity"/>
    <property type="evidence" value="ECO:0007669"/>
    <property type="project" value="UniProtKB-EC"/>
</dbReference>
<evidence type="ECO:0000256" key="45">
    <source>
        <dbReference type="ARBA" id="ARBA00049422"/>
    </source>
</evidence>
<comment type="catalytic activity">
    <reaction evidence="37">
        <text>holo-[ACP] + acetyl-CoA = acetyl-[ACP] + CoA</text>
        <dbReference type="Rhea" id="RHEA:41788"/>
        <dbReference type="Rhea" id="RHEA-COMP:9621"/>
        <dbReference type="Rhea" id="RHEA-COMP:9685"/>
        <dbReference type="ChEBI" id="CHEBI:57287"/>
        <dbReference type="ChEBI" id="CHEBI:57288"/>
        <dbReference type="ChEBI" id="CHEBI:64479"/>
        <dbReference type="ChEBI" id="CHEBI:78446"/>
        <dbReference type="EC" id="2.3.1.38"/>
    </reaction>
    <physiologicalReaction direction="left-to-right" evidence="37">
        <dbReference type="Rhea" id="RHEA:41789"/>
    </physiologicalReaction>
</comment>
<feature type="region of interest" description="C-terminal hotdog fold" evidence="49">
    <location>
        <begin position="985"/>
        <end position="1112"/>
    </location>
</feature>
<feature type="domain" description="Carrier" evidence="50">
    <location>
        <begin position="1992"/>
        <end position="2069"/>
    </location>
</feature>